<organism evidence="4 5">
    <name type="scientific">Hypsibius exemplaris</name>
    <name type="common">Freshwater tardigrade</name>
    <dbReference type="NCBI Taxonomy" id="2072580"/>
    <lineage>
        <taxon>Eukaryota</taxon>
        <taxon>Metazoa</taxon>
        <taxon>Ecdysozoa</taxon>
        <taxon>Tardigrada</taxon>
        <taxon>Eutardigrada</taxon>
        <taxon>Parachela</taxon>
        <taxon>Hypsibioidea</taxon>
        <taxon>Hypsibiidae</taxon>
        <taxon>Hypsibius</taxon>
    </lineage>
</organism>
<dbReference type="GO" id="GO:0006633">
    <property type="term" value="P:fatty acid biosynthetic process"/>
    <property type="evidence" value="ECO:0007669"/>
    <property type="project" value="InterPro"/>
</dbReference>
<dbReference type="InterPro" id="IPR042303">
    <property type="entry name" value="Malonyl_CoA_deC_C_sf"/>
</dbReference>
<evidence type="ECO:0000256" key="1">
    <source>
        <dbReference type="SAM" id="MobiDB-lite"/>
    </source>
</evidence>
<keyword evidence="5" id="KW-1185">Reference proteome</keyword>
<dbReference type="GO" id="GO:0006085">
    <property type="term" value="P:acetyl-CoA biosynthetic process"/>
    <property type="evidence" value="ECO:0007669"/>
    <property type="project" value="TreeGrafter"/>
</dbReference>
<gene>
    <name evidence="4" type="ORF">BV898_01225</name>
</gene>
<feature type="domain" description="Malonyl-CoA decarboxylase C-terminal" evidence="2">
    <location>
        <begin position="197"/>
        <end position="463"/>
    </location>
</feature>
<feature type="domain" description="Malonyl-CoA decarboxylase N-terminal" evidence="3">
    <location>
        <begin position="101"/>
        <end position="194"/>
    </location>
</feature>
<dbReference type="InterPro" id="IPR038351">
    <property type="entry name" value="MCD_N_sf"/>
</dbReference>
<dbReference type="GO" id="GO:0005782">
    <property type="term" value="C:peroxisomal matrix"/>
    <property type="evidence" value="ECO:0007669"/>
    <property type="project" value="TreeGrafter"/>
</dbReference>
<evidence type="ECO:0000259" key="3">
    <source>
        <dbReference type="Pfam" id="PF17408"/>
    </source>
</evidence>
<evidence type="ECO:0000313" key="4">
    <source>
        <dbReference type="EMBL" id="OQV25018.1"/>
    </source>
</evidence>
<dbReference type="GO" id="GO:2001294">
    <property type="term" value="P:malonyl-CoA catabolic process"/>
    <property type="evidence" value="ECO:0007669"/>
    <property type="project" value="TreeGrafter"/>
</dbReference>
<comment type="caution">
    <text evidence="4">The sequence shown here is derived from an EMBL/GenBank/DDBJ whole genome shotgun (WGS) entry which is preliminary data.</text>
</comment>
<dbReference type="Gene3D" id="3.40.630.150">
    <property type="entry name" value="Malonyl-CoA decarboxylase, catalytic domain"/>
    <property type="match status" value="1"/>
</dbReference>
<dbReference type="GO" id="GO:0050080">
    <property type="term" value="F:malonyl-CoA decarboxylase activity"/>
    <property type="evidence" value="ECO:0007669"/>
    <property type="project" value="InterPro"/>
</dbReference>
<reference evidence="5" key="1">
    <citation type="submission" date="2017-01" db="EMBL/GenBank/DDBJ databases">
        <title>Comparative genomics of anhydrobiosis in the tardigrade Hypsibius dujardini.</title>
        <authorList>
            <person name="Yoshida Y."/>
            <person name="Koutsovoulos G."/>
            <person name="Laetsch D."/>
            <person name="Stevens L."/>
            <person name="Kumar S."/>
            <person name="Horikawa D."/>
            <person name="Ishino K."/>
            <person name="Komine S."/>
            <person name="Tomita M."/>
            <person name="Blaxter M."/>
            <person name="Arakawa K."/>
        </authorList>
    </citation>
    <scope>NUCLEOTIDE SEQUENCE [LARGE SCALE GENOMIC DNA]</scope>
    <source>
        <strain evidence="5">Z151</strain>
    </source>
</reference>
<evidence type="ECO:0000259" key="2">
    <source>
        <dbReference type="Pfam" id="PF05292"/>
    </source>
</evidence>
<dbReference type="PANTHER" id="PTHR28641:SF1">
    <property type="entry name" value="MALONYL-COA DECARBOXYLASE, MITOCHONDRIAL"/>
    <property type="match status" value="1"/>
</dbReference>
<dbReference type="FunFam" id="3.40.630.150:FF:000001">
    <property type="entry name" value="Malonyl-CoA decarboxylase, mitochondrial"/>
    <property type="match status" value="1"/>
</dbReference>
<dbReference type="OrthoDB" id="426718at2759"/>
<dbReference type="AlphaFoldDB" id="A0A1W0XC86"/>
<accession>A0A1W0XC86</accession>
<dbReference type="Pfam" id="PF17408">
    <property type="entry name" value="MCD_N"/>
    <property type="match status" value="1"/>
</dbReference>
<evidence type="ECO:0000313" key="5">
    <source>
        <dbReference type="Proteomes" id="UP000192578"/>
    </source>
</evidence>
<dbReference type="InterPro" id="IPR007956">
    <property type="entry name" value="Malonyl_CoA_deC_C"/>
</dbReference>
<dbReference type="InterPro" id="IPR038917">
    <property type="entry name" value="Malonyl_CoA_deC"/>
</dbReference>
<dbReference type="EMBL" id="MTYJ01000004">
    <property type="protein sequence ID" value="OQV25018.1"/>
    <property type="molecule type" value="Genomic_DNA"/>
</dbReference>
<dbReference type="GO" id="GO:0005759">
    <property type="term" value="C:mitochondrial matrix"/>
    <property type="evidence" value="ECO:0007669"/>
    <property type="project" value="TreeGrafter"/>
</dbReference>
<dbReference type="Proteomes" id="UP000192578">
    <property type="component" value="Unassembled WGS sequence"/>
</dbReference>
<sequence length="504" mass="57313">MHNGNGGGRDSSHGHNKLIRHGYGDPPAGQLEARLFSSRSEAADIMTALELGYKDQTSSNSSKSFGKNLTRYELASRICEEFPHYSEKDQTFFIISLAKQFGVDNTNVRNAAKSLTQHTDNEMFLKIVEKFKESAVPTYQEIFKDIGKRSGGVKFLVDLRGTVLEMLDIETETDNLVALRFLNNSLRDLLGLWFSGGMMNLERITWQSPCEVLEKISQYEAVHPVRHWTDIKHRVGPYRRCFVFTHSCMPGEPVVVLHTALMEEIGDNVQQILRQNRTSEVEDPDKIRAAVFYSVSSTQKGLRGIDLGMYLIKRAVADMRREFPEIVDFSTLSPIPTFAAWLLTKVRSAETIESLMTEPEVLEWNQLVADQADEQDQDALKYLQMTLPSNWYEDDETRQSLQGFITRMALTYLTQEKRRGFAYDSVENFHLGNGAEIYRLNWLADTSGKGLSQSFGMMVNFRYPPDAELIKNSNNYIFNKCIKVSQQIQQMLATFGLLPAPTSS</sequence>
<feature type="region of interest" description="Disordered" evidence="1">
    <location>
        <begin position="1"/>
        <end position="24"/>
    </location>
</feature>
<dbReference type="Gene3D" id="1.20.140.90">
    <property type="entry name" value="Malonyl-CoA decarboxylase, oligemerization domain"/>
    <property type="match status" value="1"/>
</dbReference>
<name>A0A1W0XC86_HYPEX</name>
<dbReference type="PANTHER" id="PTHR28641">
    <property type="match status" value="1"/>
</dbReference>
<dbReference type="Pfam" id="PF05292">
    <property type="entry name" value="MCD"/>
    <property type="match status" value="1"/>
</dbReference>
<dbReference type="InterPro" id="IPR035372">
    <property type="entry name" value="MCD_N"/>
</dbReference>
<protein>
    <submittedName>
        <fullName evidence="4">Malonyl-CoA decarboxylase, mitochondrial</fullName>
    </submittedName>
</protein>
<proteinExistence type="predicted"/>